<keyword evidence="2" id="KW-1185">Reference proteome</keyword>
<organism evidence="1 2">
    <name type="scientific">Dyella jiangningensis</name>
    <dbReference type="NCBI Taxonomy" id="1379159"/>
    <lineage>
        <taxon>Bacteria</taxon>
        <taxon>Pseudomonadati</taxon>
        <taxon>Pseudomonadota</taxon>
        <taxon>Gammaproteobacteria</taxon>
        <taxon>Lysobacterales</taxon>
        <taxon>Rhodanobacteraceae</taxon>
        <taxon>Dyella</taxon>
    </lineage>
</organism>
<gene>
    <name evidence="1" type="ORF">CA260_17315</name>
</gene>
<evidence type="ECO:0000313" key="1">
    <source>
        <dbReference type="EMBL" id="RAO75797.1"/>
    </source>
</evidence>
<name>A0A328P0Q4_9GAMM</name>
<evidence type="ECO:0000313" key="2">
    <source>
        <dbReference type="Proteomes" id="UP000248926"/>
    </source>
</evidence>
<dbReference type="EMBL" id="NFZS01000004">
    <property type="protein sequence ID" value="RAO75797.1"/>
    <property type="molecule type" value="Genomic_DNA"/>
</dbReference>
<protein>
    <recommendedName>
        <fullName evidence="3">DUF3077 domain-containing protein</fullName>
    </recommendedName>
</protein>
<dbReference type="RefSeq" id="WP_111984260.1">
    <property type="nucleotide sequence ID" value="NZ_NFZS01000004.1"/>
</dbReference>
<comment type="caution">
    <text evidence="1">The sequence shown here is derived from an EMBL/GenBank/DDBJ whole genome shotgun (WGS) entry which is preliminary data.</text>
</comment>
<accession>A0A328P0Q4</accession>
<evidence type="ECO:0008006" key="3">
    <source>
        <dbReference type="Google" id="ProtNLM"/>
    </source>
</evidence>
<reference evidence="1 2" key="1">
    <citation type="journal article" date="2018" name="Genet. Mol. Biol.">
        <title>The genome sequence of Dyella jiangningensis FCAV SCS01 from a lignocellulose-decomposing microbial consortium metagenome reveals potential for biotechnological applications.</title>
        <authorList>
            <person name="Desiderato J.G."/>
            <person name="Alvarenga D.O."/>
            <person name="Constancio M.T.L."/>
            <person name="Alves L.M.C."/>
            <person name="Varani A.M."/>
        </authorList>
    </citation>
    <scope>NUCLEOTIDE SEQUENCE [LARGE SCALE GENOMIC DNA]</scope>
    <source>
        <strain evidence="1 2">FCAV SCS01</strain>
    </source>
</reference>
<dbReference type="AlphaFoldDB" id="A0A328P0Q4"/>
<sequence>MNTVAQVTPIGTQAVQHRLLKINGEYSIGARTTNASMASDANCLLEAAIGTANVIAEGLSTEGGGIRECPGDIAACLWGLVYQLQMIQGIVNALEVKP</sequence>
<proteinExistence type="predicted"/>
<dbReference type="Proteomes" id="UP000248926">
    <property type="component" value="Unassembled WGS sequence"/>
</dbReference>